<evidence type="ECO:0000313" key="2">
    <source>
        <dbReference type="Proteomes" id="UP000094622"/>
    </source>
</evidence>
<accession>A0A1E3GX28</accession>
<evidence type="ECO:0000313" key="1">
    <source>
        <dbReference type="EMBL" id="ODN68600.1"/>
    </source>
</evidence>
<organism evidence="1 2">
    <name type="scientific">Methylobrevis pamukkalensis</name>
    <dbReference type="NCBI Taxonomy" id="1439726"/>
    <lineage>
        <taxon>Bacteria</taxon>
        <taxon>Pseudomonadati</taxon>
        <taxon>Pseudomonadota</taxon>
        <taxon>Alphaproteobacteria</taxon>
        <taxon>Hyphomicrobiales</taxon>
        <taxon>Pleomorphomonadaceae</taxon>
        <taxon>Methylobrevis</taxon>
    </lineage>
</organism>
<reference evidence="1 2" key="1">
    <citation type="submission" date="2016-07" db="EMBL/GenBank/DDBJ databases">
        <title>Draft Genome Sequence of Methylobrevis pamukkalensis PK2.</title>
        <authorList>
            <person name="Vasilenko O.V."/>
            <person name="Doronina N.V."/>
            <person name="Shmareva M.N."/>
            <person name="Tarlachkov S.V."/>
            <person name="Mustakhimov I."/>
            <person name="Trotsenko Y.A."/>
        </authorList>
    </citation>
    <scope>NUCLEOTIDE SEQUENCE [LARGE SCALE GENOMIC DNA]</scope>
    <source>
        <strain evidence="1 2">PK2</strain>
    </source>
</reference>
<dbReference type="AlphaFoldDB" id="A0A1E3GX28"/>
<sequence>MFSIDRATSSMPAETEVVSLLSVLTLPLDHAIRQISSLRPTDVSTAWPKLVAEWAIRRVISASIAAALARLAVAAARAASRSARPFEV</sequence>
<proteinExistence type="predicted"/>
<protein>
    <submittedName>
        <fullName evidence="1">Uncharacterized protein</fullName>
    </submittedName>
</protein>
<keyword evidence="2" id="KW-1185">Reference proteome</keyword>
<name>A0A1E3GX28_9HYPH</name>
<dbReference type="EMBL" id="MCRJ01000154">
    <property type="protein sequence ID" value="ODN68600.1"/>
    <property type="molecule type" value="Genomic_DNA"/>
</dbReference>
<dbReference type="Proteomes" id="UP000094622">
    <property type="component" value="Unassembled WGS sequence"/>
</dbReference>
<comment type="caution">
    <text evidence="1">The sequence shown here is derived from an EMBL/GenBank/DDBJ whole genome shotgun (WGS) entry which is preliminary data.</text>
</comment>
<gene>
    <name evidence="1" type="ORF">A6302_04098</name>
</gene>